<dbReference type="EMBL" id="JAFEUO010000007">
    <property type="protein sequence ID" value="MBM7085774.1"/>
    <property type="molecule type" value="Genomic_DNA"/>
</dbReference>
<feature type="repeat" description="WD" evidence="3">
    <location>
        <begin position="873"/>
        <end position="904"/>
    </location>
</feature>
<dbReference type="Gene3D" id="1.10.260.40">
    <property type="entry name" value="lambda repressor-like DNA-binding domains"/>
    <property type="match status" value="1"/>
</dbReference>
<dbReference type="InterPro" id="IPR019775">
    <property type="entry name" value="WD40_repeat_CS"/>
</dbReference>
<evidence type="ECO:0000313" key="6">
    <source>
        <dbReference type="EMBL" id="MBM7085774.1"/>
    </source>
</evidence>
<feature type="repeat" description="WD" evidence="3">
    <location>
        <begin position="703"/>
        <end position="727"/>
    </location>
</feature>
<dbReference type="SMART" id="SM00320">
    <property type="entry name" value="WD40"/>
    <property type="match status" value="14"/>
</dbReference>
<feature type="repeat" description="WD" evidence="3">
    <location>
        <begin position="741"/>
        <end position="773"/>
    </location>
</feature>
<feature type="repeat" description="WD" evidence="3">
    <location>
        <begin position="969"/>
        <end position="993"/>
    </location>
</feature>
<keyword evidence="7" id="KW-1185">Reference proteome</keyword>
<feature type="repeat" description="WD" evidence="3">
    <location>
        <begin position="832"/>
        <end position="873"/>
    </location>
</feature>
<dbReference type="RefSeq" id="WP_204960985.1">
    <property type="nucleotide sequence ID" value="NZ_JAFEUO010000007.1"/>
</dbReference>
<gene>
    <name evidence="6" type="ORF">JQN84_24935</name>
</gene>
<dbReference type="InterPro" id="IPR015943">
    <property type="entry name" value="WD40/YVTN_repeat-like_dom_sf"/>
</dbReference>
<feature type="repeat" description="WD" evidence="3">
    <location>
        <begin position="786"/>
        <end position="827"/>
    </location>
</feature>
<dbReference type="PRINTS" id="PR00320">
    <property type="entry name" value="GPROTEINBRPT"/>
</dbReference>
<feature type="repeat" description="WD" evidence="3">
    <location>
        <begin position="912"/>
        <end position="953"/>
    </location>
</feature>
<dbReference type="SUPFAM" id="SSF47413">
    <property type="entry name" value="lambda repressor-like DNA-binding domains"/>
    <property type="match status" value="1"/>
</dbReference>
<accession>A0ABS2JIU9</accession>
<organism evidence="6 7">
    <name type="scientific">Micromonospora humidisoli</name>
    <dbReference type="NCBI Taxonomy" id="2807622"/>
    <lineage>
        <taxon>Bacteria</taxon>
        <taxon>Bacillati</taxon>
        <taxon>Actinomycetota</taxon>
        <taxon>Actinomycetes</taxon>
        <taxon>Micromonosporales</taxon>
        <taxon>Micromonosporaceae</taxon>
        <taxon>Micromonospora</taxon>
    </lineage>
</organism>
<dbReference type="PANTHER" id="PTHR19879:SF9">
    <property type="entry name" value="TRANSCRIPTION INITIATION FACTOR TFIID SUBUNIT 5"/>
    <property type="match status" value="1"/>
</dbReference>
<feature type="repeat" description="WD" evidence="3">
    <location>
        <begin position="650"/>
        <end position="684"/>
    </location>
</feature>
<dbReference type="CDD" id="cd00200">
    <property type="entry name" value="WD40"/>
    <property type="match status" value="2"/>
</dbReference>
<feature type="repeat" description="WD" evidence="3">
    <location>
        <begin position="612"/>
        <end position="644"/>
    </location>
</feature>
<evidence type="ECO:0000259" key="5">
    <source>
        <dbReference type="Pfam" id="PF20703"/>
    </source>
</evidence>
<dbReference type="InterPro" id="IPR001387">
    <property type="entry name" value="Cro/C1-type_HTH"/>
</dbReference>
<comment type="caution">
    <text evidence="6">The sequence shown here is derived from an EMBL/GenBank/DDBJ whole genome shotgun (WGS) entry which is preliminary data.</text>
</comment>
<dbReference type="InterPro" id="IPR001680">
    <property type="entry name" value="WD40_rpt"/>
</dbReference>
<dbReference type="PANTHER" id="PTHR19879">
    <property type="entry name" value="TRANSCRIPTION INITIATION FACTOR TFIID"/>
    <property type="match status" value="1"/>
</dbReference>
<dbReference type="PROSITE" id="PS50082">
    <property type="entry name" value="WD_REPEATS_2"/>
    <property type="match status" value="13"/>
</dbReference>
<feature type="region of interest" description="Disordered" evidence="4">
    <location>
        <begin position="873"/>
        <end position="909"/>
    </location>
</feature>
<name>A0ABS2JIU9_9ACTN</name>
<sequence length="1252" mass="131562">MVENGPDPEAIDDRSSFGRQLTALRLLAGLTVREVAERAQAGGTHSTIGDWFAGRGLPSLASQDLLVQVLTGCGVDDPQERARWLAGWRRARATAVRRSGAEPYRGLSPYQAEDAGWFFGRTALTTALLGQLADLPPGRAVLLAVGVSGAGKSSLLRAGLIPRVRAAGIGPEPDWEIVLCTPGVDPLAGLQGVGETGEGRLLIVVDQFEELFTVCVDETRRRAFVDRLFGLAAGPRGAVVVIGLRADFYAEALRFPALLATARHRQLTIGPMTEDELRDVIVEPARRARAQVEPGLVEVLLRDIPPGSGSLPLLSHALLATWSRGGGRMTIGDYRRIGGIAGAVSETAESVFASLTGPQQELARRLFLRLVHVAPETADTRRRVTPAELADLDHSDGELAQVLEKYVAQRLITTATDTVEISHETLVSAWPRLRGWLDSNRSGLLIARQLHVTALAWQADGHDPGQLYQGSRLAAAQAWAASADADLTAPAAEFLAASRRHSRRRARRVTQLVTTLTVLTALTVVFAGVALDQRAHAERQRREAVGQRNEAVSRFIAGRADKLRDSDVSLAMQLSLAAYRTAPTVEARSSLLDASTVARSTRLLPFAGSAQAVAYSPDGRLLAAGGTDHTVRLWSTRPVDAMATTGGTPLPGVDEEIFGVAFDPHGSTLAAGGAGGTVRLWDVRDPGRPVPLQSFPDPAGATVYALSFSADGTVLAAGTADGRVRRWAVPATAQPVELPALAGSGPAVQSVAFHPTRPLLAAAGADGNVRLWETSARGRPRAVCTVSGGGGKILSVAFSPDGHTLAAGSAEKTVRLFELTDARCPRPVGTPLTGPNSWINAVAFSPDGRSLAAGSSDNTVTVWEVDGGRRVGVLPQPSPVTGVSFTPDGESLATSSTDGTVRLWRTPPGPVLTGPQDAVFSIAYSPDGTRLAVASRDETVWFWDVSRPDAPRPLGPPLRSPTTDAFSGTIAFGPGGRLLAVGTRTGRIQVWDLAGPGRPALVRTLVSGSALVQSVAFSPDGRLLAAGGDDHRITLWDDAGRRVGGTQVGAAIVLTVAFSPDGRLLASAGSDGVVRLWAVTGGVDPVPVGEPLTGFHSYAYSVAFSPDGGTLAAASADSTVRLWDVTTPAAPSAVGEPLTGPAGYAYMVAFRPDNRQLAVAATDGTVWLWDLGERTRPTATAVLSRATDAVYAVAYSPDGRTLAAAGSDHVTRLADTDADRVSGWVCATSGAPISRDDWRRYVPGVRYQPPCV</sequence>
<feature type="repeat" description="WD" evidence="3">
    <location>
        <begin position="1092"/>
        <end position="1133"/>
    </location>
</feature>
<evidence type="ECO:0000256" key="1">
    <source>
        <dbReference type="ARBA" id="ARBA00022574"/>
    </source>
</evidence>
<proteinExistence type="predicted"/>
<dbReference type="InterPro" id="IPR027417">
    <property type="entry name" value="P-loop_NTPase"/>
</dbReference>
<dbReference type="InterPro" id="IPR036322">
    <property type="entry name" value="WD40_repeat_dom_sf"/>
</dbReference>
<dbReference type="Gene3D" id="2.130.10.10">
    <property type="entry name" value="YVTN repeat-like/Quinoprotein amine dehydrogenase"/>
    <property type="match status" value="4"/>
</dbReference>
<dbReference type="InterPro" id="IPR020472">
    <property type="entry name" value="WD40_PAC1"/>
</dbReference>
<feature type="repeat" description="WD" evidence="3">
    <location>
        <begin position="1138"/>
        <end position="1171"/>
    </location>
</feature>
<protein>
    <submittedName>
        <fullName evidence="6">Helix-turn-helix domain-containing protein</fullName>
    </submittedName>
</protein>
<dbReference type="CDD" id="cd00093">
    <property type="entry name" value="HTH_XRE"/>
    <property type="match status" value="1"/>
</dbReference>
<feature type="repeat" description="WD" evidence="3">
    <location>
        <begin position="1005"/>
        <end position="1037"/>
    </location>
</feature>
<feature type="domain" description="Novel STAND NTPase 1" evidence="5">
    <location>
        <begin position="103"/>
        <end position="464"/>
    </location>
</feature>
<dbReference type="PROSITE" id="PS00678">
    <property type="entry name" value="WD_REPEATS_1"/>
    <property type="match status" value="2"/>
</dbReference>
<dbReference type="Proteomes" id="UP000809587">
    <property type="component" value="Unassembled WGS sequence"/>
</dbReference>
<evidence type="ECO:0000313" key="7">
    <source>
        <dbReference type="Proteomes" id="UP000809587"/>
    </source>
</evidence>
<feature type="repeat" description="WD" evidence="3">
    <location>
        <begin position="1053"/>
        <end position="1077"/>
    </location>
</feature>
<reference evidence="6 7" key="1">
    <citation type="submission" date="2021-02" db="EMBL/GenBank/DDBJ databases">
        <authorList>
            <person name="Lee D.-H."/>
        </authorList>
    </citation>
    <scope>NUCLEOTIDE SEQUENCE [LARGE SCALE GENOMIC DNA]</scope>
    <source>
        <strain evidence="6 7">MMS20-R2-29</strain>
    </source>
</reference>
<dbReference type="InterPro" id="IPR049052">
    <property type="entry name" value="nSTAND1"/>
</dbReference>
<dbReference type="Pfam" id="PF00400">
    <property type="entry name" value="WD40"/>
    <property type="match status" value="13"/>
</dbReference>
<dbReference type="SUPFAM" id="SSF50978">
    <property type="entry name" value="WD40 repeat-like"/>
    <property type="match status" value="2"/>
</dbReference>
<evidence type="ECO:0000256" key="3">
    <source>
        <dbReference type="PROSITE-ProRule" id="PRU00221"/>
    </source>
</evidence>
<dbReference type="PROSITE" id="PS50294">
    <property type="entry name" value="WD_REPEATS_REGION"/>
    <property type="match status" value="10"/>
</dbReference>
<dbReference type="InterPro" id="IPR010982">
    <property type="entry name" value="Lambda_DNA-bd_dom_sf"/>
</dbReference>
<dbReference type="Pfam" id="PF13560">
    <property type="entry name" value="HTH_31"/>
    <property type="match status" value="1"/>
</dbReference>
<evidence type="ECO:0000256" key="4">
    <source>
        <dbReference type="SAM" id="MobiDB-lite"/>
    </source>
</evidence>
<evidence type="ECO:0000256" key="2">
    <source>
        <dbReference type="ARBA" id="ARBA00022737"/>
    </source>
</evidence>
<dbReference type="SUPFAM" id="SSF52540">
    <property type="entry name" value="P-loop containing nucleoside triphosphate hydrolases"/>
    <property type="match status" value="1"/>
</dbReference>
<dbReference type="Pfam" id="PF20703">
    <property type="entry name" value="nSTAND1"/>
    <property type="match status" value="1"/>
</dbReference>
<keyword evidence="2" id="KW-0677">Repeat</keyword>
<keyword evidence="1 3" id="KW-0853">WD repeat</keyword>